<dbReference type="AlphaFoldDB" id="A0A7V8GL17"/>
<comment type="caution">
    <text evidence="1">The sequence shown here is derived from an EMBL/GenBank/DDBJ whole genome shotgun (WGS) entry which is preliminary data.</text>
</comment>
<accession>A0A7V8GL17</accession>
<evidence type="ECO:0000313" key="1">
    <source>
        <dbReference type="EMBL" id="KAF1685372.1"/>
    </source>
</evidence>
<proteinExistence type="predicted"/>
<dbReference type="EMBL" id="MWIP01000014">
    <property type="protein sequence ID" value="KAF1685372.1"/>
    <property type="molecule type" value="Genomic_DNA"/>
</dbReference>
<sequence length="244" mass="26918">MAVVACGQKEAETMAAGERAAPAAAEKPAHVLLFVMPDKTAPAGLAQMLAGWKSAGALSDVVLVKKYGHEEKPGYDEGFNELAILDFPSESAYEQWRNSEAARLGPDVVASRADVLLDRRTKKNDPSKSIFVISQYESLVSPQEYQDYTDAYIEPNMANQMFSGIMTRYTMYLEREATGGLAHPKAVLVTEYANQAEFDRKKAVKDAYKAVLLSGTHPEWAHINDTKKALRTDKSETYAHPVEL</sequence>
<gene>
    <name evidence="1" type="ORF">B1992_12635</name>
</gene>
<protein>
    <submittedName>
        <fullName evidence="1">Uncharacterized protein</fullName>
    </submittedName>
</protein>
<keyword evidence="2" id="KW-1185">Reference proteome</keyword>
<dbReference type="Proteomes" id="UP000462066">
    <property type="component" value="Unassembled WGS sequence"/>
</dbReference>
<organism evidence="1 2">
    <name type="scientific">Pseudoxanthomonas broegbernensis</name>
    <dbReference type="NCBI Taxonomy" id="83619"/>
    <lineage>
        <taxon>Bacteria</taxon>
        <taxon>Pseudomonadati</taxon>
        <taxon>Pseudomonadota</taxon>
        <taxon>Gammaproteobacteria</taxon>
        <taxon>Lysobacterales</taxon>
        <taxon>Lysobacteraceae</taxon>
        <taxon>Pseudoxanthomonas</taxon>
    </lineage>
</organism>
<name>A0A7V8GL17_9GAMM</name>
<reference evidence="1 2" key="1">
    <citation type="submission" date="2017-10" db="EMBL/GenBank/DDBJ databases">
        <title>Whole genome sequencing of Pseudoxanthomonas broegbernensis DSM 12573(T).</title>
        <authorList>
            <person name="Kumar S."/>
            <person name="Bansal K."/>
            <person name="Kaur A."/>
            <person name="Patil P."/>
            <person name="Sharma S."/>
            <person name="Patil P.B."/>
        </authorList>
    </citation>
    <scope>NUCLEOTIDE SEQUENCE [LARGE SCALE GENOMIC DNA]</scope>
    <source>
        <strain evidence="1 2">DSM 12573</strain>
    </source>
</reference>
<evidence type="ECO:0000313" key="2">
    <source>
        <dbReference type="Proteomes" id="UP000462066"/>
    </source>
</evidence>